<dbReference type="AlphaFoldDB" id="K4KMB8"/>
<accession>K4KMB8</accession>
<evidence type="ECO:0000313" key="1">
    <source>
        <dbReference type="EMBL" id="AFU99380.2"/>
    </source>
</evidence>
<proteinExistence type="predicted"/>
<reference evidence="1 2" key="1">
    <citation type="journal article" date="2013" name="Genome Announc.">
        <title>Complete genome sequence of Simiduia agarivorans SA1(T), a marine bacterium able to degrade a variety of polysaccharides.</title>
        <authorList>
            <person name="Lin S.Y."/>
            <person name="Shieh W.Y."/>
            <person name="Chen J.S."/>
            <person name="Tang S.L."/>
        </authorList>
    </citation>
    <scope>NUCLEOTIDE SEQUENCE [LARGE SCALE GENOMIC DNA]</scope>
    <source>
        <strain evidence="2">DSM 21679 / JCM 13881 / BCRC 17597 / SA1</strain>
    </source>
</reference>
<protein>
    <submittedName>
        <fullName evidence="1">Surface antigen (D15)</fullName>
    </submittedName>
</protein>
<organism evidence="1 2">
    <name type="scientific">Simiduia agarivorans (strain DSM 21679 / JCM 13881 / BCRC 17597 / SA1)</name>
    <dbReference type="NCBI Taxonomy" id="1117647"/>
    <lineage>
        <taxon>Bacteria</taxon>
        <taxon>Pseudomonadati</taxon>
        <taxon>Pseudomonadota</taxon>
        <taxon>Gammaproteobacteria</taxon>
        <taxon>Cellvibrionales</taxon>
        <taxon>Cellvibrionaceae</taxon>
        <taxon>Simiduia</taxon>
    </lineage>
</organism>
<gene>
    <name evidence="1" type="ordered locus">M5M_11015</name>
</gene>
<evidence type="ECO:0000313" key="2">
    <source>
        <dbReference type="Proteomes" id="UP000000466"/>
    </source>
</evidence>
<dbReference type="KEGG" id="saga:M5M_11015"/>
<dbReference type="Gene3D" id="2.40.160.50">
    <property type="entry name" value="membrane protein fhac: a member of the omp85/tpsb transporter family"/>
    <property type="match status" value="1"/>
</dbReference>
<sequence length="349" mass="38806">MALALFSHLAWSQANNDKVEADAGTEKESPWLLAPTVSSNPKLGNTLGFLAGYLHKFDEQSPSSMVAIAASTSDTDSTVAGMFGRVFFDQDRQRILAGHARGKILNEYEDFLGTGLNINTTDDLTLTLFRYLHRVQGNWFLGGQLIRTEYTIEGDDPFSKLILQQLGLTGFEGNALGLSAERDTRDNQNSPYQGSHTEIHTNHYRDAWGSDVEFDVVTAKYAHFARITGRQVLAARFNTRITADAPISGYSSLDLRGYTRGEYLAPHVATFEVEDRIKLGNRWGATLFAGASCLFGEKARCDNREDWYPAVGAGITYQLKVEERMNVRAEIALGKHDNYGFYLQFGNAF</sequence>
<dbReference type="eggNOG" id="COG0729">
    <property type="taxonomic scope" value="Bacteria"/>
</dbReference>
<dbReference type="STRING" id="1117647.M5M_11015"/>
<dbReference type="Proteomes" id="UP000000466">
    <property type="component" value="Chromosome"/>
</dbReference>
<dbReference type="EMBL" id="CP003746">
    <property type="protein sequence ID" value="AFU99380.2"/>
    <property type="molecule type" value="Genomic_DNA"/>
</dbReference>
<keyword evidence="2" id="KW-1185">Reference proteome</keyword>
<name>K4KMB8_SIMAS</name>
<dbReference type="HOGENOM" id="CLU_720864_0_0_6"/>